<dbReference type="PANTHER" id="PTHR46401:SF2">
    <property type="entry name" value="GLYCOSYLTRANSFERASE WBBK-RELATED"/>
    <property type="match status" value="1"/>
</dbReference>
<dbReference type="SUPFAM" id="SSF53756">
    <property type="entry name" value="UDP-Glycosyltransferase/glycogen phosphorylase"/>
    <property type="match status" value="1"/>
</dbReference>
<keyword evidence="1 3" id="KW-0808">Transferase</keyword>
<feature type="domain" description="Glycosyl transferase family 1" evidence="2">
    <location>
        <begin position="215"/>
        <end position="348"/>
    </location>
</feature>
<sequence length="408" mass="46048">MKILHVIEGMDPQLGGVCKAVRTIVKGLSGEEVKNEVLSLDDPEAAFLKEDNFPVYALGPAKSPWSYSKGLVPWLQKNLEDYDFVIIHGLWLYNSYATYKAFKNLKEQKRSGLKNQKCPRLYIMPHGMLDPYFQKVSTRKIKAVRNTLYWKFIESKVINAADGILFTCEEERRLAHEPFHPYKPGKEIVVGLGTEAPPAYELSMTHAFGKKCDLEGRTYILFLSRIHEKKGVENLIKAYEFLVKKNQADLPALVIAGPGKESSYGRKVTEMVEKNQMLRELVFFPGMLTAKDKWGAFYGCEAFILPSEQENFGIAIVEALACAKAVLISDQVNIWREIEEASAGMVAPASLSGTIKLLENWFGLSDPQKAKIGLNAAECYKNQYAMDSFVNQWKESFLFKEAPSLLAY</sequence>
<dbReference type="Pfam" id="PF00534">
    <property type="entry name" value="Glycos_transf_1"/>
    <property type="match status" value="1"/>
</dbReference>
<evidence type="ECO:0000313" key="4">
    <source>
        <dbReference type="Proteomes" id="UP001262889"/>
    </source>
</evidence>
<dbReference type="PANTHER" id="PTHR46401">
    <property type="entry name" value="GLYCOSYLTRANSFERASE WBBK-RELATED"/>
    <property type="match status" value="1"/>
</dbReference>
<dbReference type="GO" id="GO:0016757">
    <property type="term" value="F:glycosyltransferase activity"/>
    <property type="evidence" value="ECO:0007669"/>
    <property type="project" value="UniProtKB-KW"/>
</dbReference>
<protein>
    <submittedName>
        <fullName evidence="3">Glycosyltransferase</fullName>
        <ecNumber evidence="3">2.4.-.-</ecNumber>
    </submittedName>
</protein>
<evidence type="ECO:0000256" key="1">
    <source>
        <dbReference type="ARBA" id="ARBA00022679"/>
    </source>
</evidence>
<dbReference type="Proteomes" id="UP001262889">
    <property type="component" value="Unassembled WGS sequence"/>
</dbReference>
<dbReference type="EC" id="2.4.-.-" evidence="3"/>
<accession>A0ABU3C841</accession>
<evidence type="ECO:0000259" key="2">
    <source>
        <dbReference type="Pfam" id="PF00534"/>
    </source>
</evidence>
<dbReference type="EMBL" id="JAVRHQ010000005">
    <property type="protein sequence ID" value="MDT0642510.1"/>
    <property type="molecule type" value="Genomic_DNA"/>
</dbReference>
<comment type="caution">
    <text evidence="3">The sequence shown here is derived from an EMBL/GenBank/DDBJ whole genome shotgun (WGS) entry which is preliminary data.</text>
</comment>
<organism evidence="3 4">
    <name type="scientific">Autumnicola tepida</name>
    <dbReference type="NCBI Taxonomy" id="3075595"/>
    <lineage>
        <taxon>Bacteria</taxon>
        <taxon>Pseudomonadati</taxon>
        <taxon>Bacteroidota</taxon>
        <taxon>Flavobacteriia</taxon>
        <taxon>Flavobacteriales</taxon>
        <taxon>Flavobacteriaceae</taxon>
        <taxon>Autumnicola</taxon>
    </lineage>
</organism>
<proteinExistence type="predicted"/>
<evidence type="ECO:0000313" key="3">
    <source>
        <dbReference type="EMBL" id="MDT0642510.1"/>
    </source>
</evidence>
<dbReference type="RefSeq" id="WP_311534176.1">
    <property type="nucleotide sequence ID" value="NZ_JAVRHQ010000005.1"/>
</dbReference>
<dbReference type="Gene3D" id="3.40.50.2000">
    <property type="entry name" value="Glycogen Phosphorylase B"/>
    <property type="match status" value="2"/>
</dbReference>
<gene>
    <name evidence="3" type="ORF">RM553_06655</name>
</gene>
<dbReference type="InterPro" id="IPR001296">
    <property type="entry name" value="Glyco_trans_1"/>
</dbReference>
<name>A0ABU3C841_9FLAO</name>
<reference evidence="3 4" key="1">
    <citation type="submission" date="2023-09" db="EMBL/GenBank/DDBJ databases">
        <authorList>
            <person name="Rey-Velasco X."/>
        </authorList>
    </citation>
    <scope>NUCLEOTIDE SEQUENCE [LARGE SCALE GENOMIC DNA]</scope>
    <source>
        <strain evidence="3 4">F363</strain>
    </source>
</reference>
<keyword evidence="3" id="KW-0328">Glycosyltransferase</keyword>
<keyword evidence="4" id="KW-1185">Reference proteome</keyword>